<accession>A0A1I2IHJ0</accession>
<sequence length="63" mass="7585">MVKYKYTKITLNFHIIEYIIYGGVKMGLEGFLKMISGVAWIVVFWIVVILIFLFLYNKFFRKK</sequence>
<reference evidence="3" key="1">
    <citation type="submission" date="2016-10" db="EMBL/GenBank/DDBJ databases">
        <authorList>
            <person name="Varghese N."/>
            <person name="Submissions S."/>
        </authorList>
    </citation>
    <scope>NUCLEOTIDE SEQUENCE [LARGE SCALE GENOMIC DNA]</scope>
    <source>
        <strain evidence="3">CGMCC 1.10223</strain>
    </source>
</reference>
<protein>
    <submittedName>
        <fullName evidence="2">Uncharacterized protein</fullName>
    </submittedName>
</protein>
<proteinExistence type="predicted"/>
<evidence type="ECO:0000313" key="3">
    <source>
        <dbReference type="Proteomes" id="UP000183410"/>
    </source>
</evidence>
<name>A0A1I2IHJ0_9BACL</name>
<dbReference type="Proteomes" id="UP000183410">
    <property type="component" value="Unassembled WGS sequence"/>
</dbReference>
<organism evidence="2 3">
    <name type="scientific">Paenibacillus algorifonticola</name>
    <dbReference type="NCBI Taxonomy" id="684063"/>
    <lineage>
        <taxon>Bacteria</taxon>
        <taxon>Bacillati</taxon>
        <taxon>Bacillota</taxon>
        <taxon>Bacilli</taxon>
        <taxon>Bacillales</taxon>
        <taxon>Paenibacillaceae</taxon>
        <taxon>Paenibacillus</taxon>
    </lineage>
</organism>
<dbReference type="EMBL" id="FONN01000035">
    <property type="protein sequence ID" value="SFF41100.1"/>
    <property type="molecule type" value="Genomic_DNA"/>
</dbReference>
<gene>
    <name evidence="2" type="ORF">SAMN04487969_13543</name>
</gene>
<keyword evidence="1" id="KW-1133">Transmembrane helix</keyword>
<keyword evidence="1" id="KW-0472">Membrane</keyword>
<evidence type="ECO:0000313" key="2">
    <source>
        <dbReference type="EMBL" id="SFF41100.1"/>
    </source>
</evidence>
<feature type="transmembrane region" description="Helical" evidence="1">
    <location>
        <begin position="34"/>
        <end position="56"/>
    </location>
</feature>
<dbReference type="AlphaFoldDB" id="A0A1I2IHJ0"/>
<keyword evidence="1" id="KW-0812">Transmembrane</keyword>
<evidence type="ECO:0000256" key="1">
    <source>
        <dbReference type="SAM" id="Phobius"/>
    </source>
</evidence>
<keyword evidence="3" id="KW-1185">Reference proteome</keyword>